<dbReference type="GO" id="GO:0005886">
    <property type="term" value="C:plasma membrane"/>
    <property type="evidence" value="ECO:0007669"/>
    <property type="project" value="TreeGrafter"/>
</dbReference>
<gene>
    <name evidence="3" type="ORF">PTTT1_LOCUS7117</name>
</gene>
<keyword evidence="2" id="KW-0040">ANK repeat</keyword>
<dbReference type="Proteomes" id="UP000836788">
    <property type="component" value="Chromosome 10"/>
</dbReference>
<reference evidence="3" key="1">
    <citation type="submission" date="2022-02" db="EMBL/GenBank/DDBJ databases">
        <authorList>
            <person name="Giguere J D."/>
        </authorList>
    </citation>
    <scope>NUCLEOTIDE SEQUENCE</scope>
    <source>
        <strain evidence="3">CCAP 1055/1</strain>
    </source>
</reference>
<dbReference type="EMBL" id="OU594951">
    <property type="protein sequence ID" value="CAG9278498.1"/>
    <property type="molecule type" value="Genomic_DNA"/>
</dbReference>
<protein>
    <submittedName>
        <fullName evidence="3">Uncharacterized protein</fullName>
    </submittedName>
</protein>
<keyword evidence="1" id="KW-0677">Repeat</keyword>
<evidence type="ECO:0000256" key="2">
    <source>
        <dbReference type="ARBA" id="ARBA00023043"/>
    </source>
</evidence>
<dbReference type="SUPFAM" id="SSF48403">
    <property type="entry name" value="Ankyrin repeat"/>
    <property type="match status" value="1"/>
</dbReference>
<dbReference type="AlphaFoldDB" id="A0A8J9X3J0"/>
<evidence type="ECO:0000256" key="1">
    <source>
        <dbReference type="ARBA" id="ARBA00022737"/>
    </source>
</evidence>
<dbReference type="PANTHER" id="PTHR24186">
    <property type="entry name" value="PROTEIN PHOSPHATASE 1 REGULATORY SUBUNIT"/>
    <property type="match status" value="1"/>
</dbReference>
<dbReference type="InterPro" id="IPR036770">
    <property type="entry name" value="Ankyrin_rpt-contain_sf"/>
</dbReference>
<proteinExistence type="predicted"/>
<sequence>MPKSPAIYRLAANRQYDAVSARVKSHPQDLMWTDRHGSTALHILCQARIVDGALLDAVQSILQVSPEQVAWGNVGTWTPLHFAVEPRLLPSSAWYTRKLILRLIEACPEAVSVPTKNGFKTRTPFHIACEANADIRVLKAMLAIDPSLATRPFVKFDAYSVTENPLQLVWKNRNKGFAHAATAREEKMALLLHAAYHGTVPTSSRQQPYFRLLTAACTVRCPRDYFTQILCTHIGDVSKCDALGNFPLHYAVASAVPEGHVYTQFVIQALLSVSTYAASQPNADGRWPLHVAVSDTHLTWHKGGVRELAFAFPEALRKVDVLSGLVPFLASAERAVYTRLNLSTTYELLLAAPEMVQAIRKTNRIAGLHKEATGSGPVFDIFD</sequence>
<dbReference type="Gene3D" id="1.25.40.20">
    <property type="entry name" value="Ankyrin repeat-containing domain"/>
    <property type="match status" value="2"/>
</dbReference>
<name>A0A8J9X3J0_PHATR</name>
<accession>A0A8J9X3J0</accession>
<dbReference type="PANTHER" id="PTHR24186:SF38">
    <property type="entry name" value="ANKYRIN REPEAT FAMILY PROTEIN"/>
    <property type="match status" value="1"/>
</dbReference>
<organism evidence="3">
    <name type="scientific">Phaeodactylum tricornutum</name>
    <name type="common">Diatom</name>
    <dbReference type="NCBI Taxonomy" id="2850"/>
    <lineage>
        <taxon>Eukaryota</taxon>
        <taxon>Sar</taxon>
        <taxon>Stramenopiles</taxon>
        <taxon>Ochrophyta</taxon>
        <taxon>Bacillariophyta</taxon>
        <taxon>Bacillariophyceae</taxon>
        <taxon>Bacillariophycidae</taxon>
        <taxon>Naviculales</taxon>
        <taxon>Phaeodactylaceae</taxon>
        <taxon>Phaeodactylum</taxon>
    </lineage>
</organism>
<evidence type="ECO:0000313" key="3">
    <source>
        <dbReference type="EMBL" id="CAG9278498.1"/>
    </source>
</evidence>